<dbReference type="Proteomes" id="UP000680866">
    <property type="component" value="Chromosome"/>
</dbReference>
<evidence type="ECO:0000313" key="3">
    <source>
        <dbReference type="Proteomes" id="UP000680866"/>
    </source>
</evidence>
<name>A0A810NBB6_9ACTN</name>
<gene>
    <name evidence="2" type="ORF">Prubr_61490</name>
</gene>
<dbReference type="InterPro" id="IPR011051">
    <property type="entry name" value="RmlC_Cupin_sf"/>
</dbReference>
<dbReference type="EMBL" id="AP023359">
    <property type="protein sequence ID" value="BCJ69128.1"/>
    <property type="molecule type" value="Genomic_DNA"/>
</dbReference>
<evidence type="ECO:0000259" key="1">
    <source>
        <dbReference type="Pfam" id="PF12973"/>
    </source>
</evidence>
<dbReference type="SUPFAM" id="SSF51182">
    <property type="entry name" value="RmlC-like cupins"/>
    <property type="match status" value="1"/>
</dbReference>
<proteinExistence type="predicted"/>
<dbReference type="InterPro" id="IPR025979">
    <property type="entry name" value="ChrR-like_cupin_dom"/>
</dbReference>
<sequence>MTTVTAPTDTLDTTQFDWIPLGNGVAFKPLAFGPGDVRQLLLRVEPGTVVSRHRHTGDVHAFNIDSWMAVGDEPCVIHIRVSGELQNLADDGTVVGSTDTASMHRRYLAWCESTGTSPHPLLKDHPQQR</sequence>
<reference evidence="2" key="1">
    <citation type="submission" date="2020-08" db="EMBL/GenBank/DDBJ databases">
        <title>Whole genome shotgun sequence of Polymorphospora rubra NBRC 101157.</title>
        <authorList>
            <person name="Komaki H."/>
            <person name="Tamura T."/>
        </authorList>
    </citation>
    <scope>NUCLEOTIDE SEQUENCE</scope>
    <source>
        <strain evidence="2">NBRC 101157</strain>
    </source>
</reference>
<dbReference type="KEGG" id="pry:Prubr_61490"/>
<dbReference type="Gene3D" id="2.60.120.10">
    <property type="entry name" value="Jelly Rolls"/>
    <property type="match status" value="2"/>
</dbReference>
<dbReference type="Pfam" id="PF12973">
    <property type="entry name" value="Cupin_7"/>
    <property type="match status" value="1"/>
</dbReference>
<keyword evidence="3" id="KW-1185">Reference proteome</keyword>
<protein>
    <recommendedName>
        <fullName evidence="1">ChrR-like cupin domain-containing protein</fullName>
    </recommendedName>
</protein>
<dbReference type="AlphaFoldDB" id="A0A810NBB6"/>
<dbReference type="InterPro" id="IPR014710">
    <property type="entry name" value="RmlC-like_jellyroll"/>
</dbReference>
<feature type="domain" description="ChrR-like cupin" evidence="1">
    <location>
        <begin position="10"/>
        <end position="62"/>
    </location>
</feature>
<evidence type="ECO:0000313" key="2">
    <source>
        <dbReference type="EMBL" id="BCJ69128.1"/>
    </source>
</evidence>
<accession>A0A810NBB6</accession>
<dbReference type="RefSeq" id="WP_212818242.1">
    <property type="nucleotide sequence ID" value="NZ_AP023359.1"/>
</dbReference>
<organism evidence="2 3">
    <name type="scientific">Polymorphospora rubra</name>
    <dbReference type="NCBI Taxonomy" id="338584"/>
    <lineage>
        <taxon>Bacteria</taxon>
        <taxon>Bacillati</taxon>
        <taxon>Actinomycetota</taxon>
        <taxon>Actinomycetes</taxon>
        <taxon>Micromonosporales</taxon>
        <taxon>Micromonosporaceae</taxon>
        <taxon>Polymorphospora</taxon>
    </lineage>
</organism>